<organism evidence="3 4">
    <name type="scientific">Streptomyces natalensis ATCC 27448</name>
    <dbReference type="NCBI Taxonomy" id="1240678"/>
    <lineage>
        <taxon>Bacteria</taxon>
        <taxon>Bacillati</taxon>
        <taxon>Actinomycetota</taxon>
        <taxon>Actinomycetes</taxon>
        <taxon>Kitasatosporales</taxon>
        <taxon>Streptomycetaceae</taxon>
        <taxon>Streptomyces</taxon>
    </lineage>
</organism>
<dbReference type="EMBL" id="JRKI01000033">
    <property type="protein sequence ID" value="KIZ15621.1"/>
    <property type="molecule type" value="Genomic_DNA"/>
</dbReference>
<feature type="transmembrane region" description="Helical" evidence="2">
    <location>
        <begin position="39"/>
        <end position="60"/>
    </location>
</feature>
<evidence type="ECO:0000256" key="2">
    <source>
        <dbReference type="SAM" id="Phobius"/>
    </source>
</evidence>
<evidence type="ECO:0000256" key="1">
    <source>
        <dbReference type="SAM" id="MobiDB-lite"/>
    </source>
</evidence>
<dbReference type="Proteomes" id="UP000032458">
    <property type="component" value="Unassembled WGS sequence"/>
</dbReference>
<sequence length="241" mass="26700">MSVVWALRRSPEGTRRAWRQREELQVILRGEYGPRWWEITPAFAALLLALALPLFAVGWAWSRLGWWAGVLAAGAFLYAFRTVVRRRRAAAARNRRRFTLAEIDAADDRAFRRIVGRLLVRDGWTAKGVLVNDRGTVHLVGNGPDGRRMGCAFERGIESAGQDGPRPAAALRPVSAAPDDDGPEEPEGPSPLLLIVSSGAFARGRVVWAARNNVHLVDRAQLQRWAAGENLRQLLDLGRDG</sequence>
<dbReference type="AlphaFoldDB" id="A0A0D7CHT2"/>
<keyword evidence="4" id="KW-1185">Reference proteome</keyword>
<keyword evidence="2" id="KW-1133">Transmembrane helix</keyword>
<dbReference type="PATRIC" id="fig|1240678.4.peg.5466"/>
<feature type="region of interest" description="Disordered" evidence="1">
    <location>
        <begin position="157"/>
        <end position="190"/>
    </location>
</feature>
<feature type="transmembrane region" description="Helical" evidence="2">
    <location>
        <begin position="66"/>
        <end position="84"/>
    </location>
</feature>
<name>A0A0D7CHT2_9ACTN</name>
<proteinExistence type="predicted"/>
<keyword evidence="2" id="KW-0812">Transmembrane</keyword>
<protein>
    <recommendedName>
        <fullName evidence="5">Restriction endonuclease type IV Mrr domain-containing protein</fullName>
    </recommendedName>
</protein>
<accession>A0A0D7CHT2</accession>
<feature type="compositionally biased region" description="Acidic residues" evidence="1">
    <location>
        <begin position="178"/>
        <end position="187"/>
    </location>
</feature>
<evidence type="ECO:0000313" key="4">
    <source>
        <dbReference type="Proteomes" id="UP000032458"/>
    </source>
</evidence>
<keyword evidence="2" id="KW-0472">Membrane</keyword>
<evidence type="ECO:0008006" key="5">
    <source>
        <dbReference type="Google" id="ProtNLM"/>
    </source>
</evidence>
<evidence type="ECO:0000313" key="3">
    <source>
        <dbReference type="EMBL" id="KIZ15621.1"/>
    </source>
</evidence>
<reference evidence="3 4" key="1">
    <citation type="submission" date="2014-09" db="EMBL/GenBank/DDBJ databases">
        <title>Draft genome sequence of Streptomyces natalensis ATCC 27448, producer of the antifungal pimaricin.</title>
        <authorList>
            <person name="Mendes M.V."/>
            <person name="Beites T."/>
            <person name="Pires S."/>
            <person name="Santos C.L."/>
            <person name="Moradas-Ferreira P."/>
        </authorList>
    </citation>
    <scope>NUCLEOTIDE SEQUENCE [LARGE SCALE GENOMIC DNA]</scope>
    <source>
        <strain evidence="3 4">ATCC 27448</strain>
    </source>
</reference>
<comment type="caution">
    <text evidence="3">The sequence shown here is derived from an EMBL/GenBank/DDBJ whole genome shotgun (WGS) entry which is preliminary data.</text>
</comment>
<gene>
    <name evidence="3" type="ORF">SNA_25675</name>
</gene>